<reference evidence="1" key="1">
    <citation type="journal article" date="2021" name="Proc. Natl. Acad. Sci. U.S.A.">
        <title>A Catalog of Tens of Thousands of Viruses from Human Metagenomes Reveals Hidden Associations with Chronic Diseases.</title>
        <authorList>
            <person name="Tisza M.J."/>
            <person name="Buck C.B."/>
        </authorList>
    </citation>
    <scope>NUCLEOTIDE SEQUENCE</scope>
    <source>
        <strain evidence="1">CtT3B27</strain>
    </source>
</reference>
<sequence length="30" mass="3431">MTGYLWIMQMHENHYVKRAGVAGLRARALG</sequence>
<name>A0A8S5N9Z8_9CAUD</name>
<evidence type="ECO:0000313" key="1">
    <source>
        <dbReference type="EMBL" id="DAD91605.1"/>
    </source>
</evidence>
<organism evidence="1">
    <name type="scientific">Myoviridae sp. ctT3B27</name>
    <dbReference type="NCBI Taxonomy" id="2826655"/>
    <lineage>
        <taxon>Viruses</taxon>
        <taxon>Duplodnaviria</taxon>
        <taxon>Heunggongvirae</taxon>
        <taxon>Uroviricota</taxon>
        <taxon>Caudoviricetes</taxon>
    </lineage>
</organism>
<dbReference type="EMBL" id="BK015116">
    <property type="protein sequence ID" value="DAD91605.1"/>
    <property type="molecule type" value="Genomic_DNA"/>
</dbReference>
<proteinExistence type="predicted"/>
<protein>
    <submittedName>
        <fullName evidence="1">Uncharacterized protein</fullName>
    </submittedName>
</protein>
<accession>A0A8S5N9Z8</accession>